<dbReference type="RefSeq" id="WP_231062471.1">
    <property type="nucleotide sequence ID" value="NZ_JAJNOR010000004.1"/>
</dbReference>
<dbReference type="InterPro" id="IPR014284">
    <property type="entry name" value="RNA_pol_sigma-70_dom"/>
</dbReference>
<dbReference type="EMBL" id="JAJNOR010000004">
    <property type="protein sequence ID" value="MCD2492584.1"/>
    <property type="molecule type" value="Genomic_DNA"/>
</dbReference>
<keyword evidence="3" id="KW-0731">Sigma factor</keyword>
<dbReference type="NCBIfam" id="TIGR02937">
    <property type="entry name" value="sigma70-ECF"/>
    <property type="match status" value="1"/>
</dbReference>
<dbReference type="SUPFAM" id="SSF88946">
    <property type="entry name" value="Sigma2 domain of RNA polymerase sigma factors"/>
    <property type="match status" value="1"/>
</dbReference>
<evidence type="ECO:0000256" key="2">
    <source>
        <dbReference type="ARBA" id="ARBA00023015"/>
    </source>
</evidence>
<evidence type="ECO:0000259" key="6">
    <source>
        <dbReference type="Pfam" id="PF04542"/>
    </source>
</evidence>
<dbReference type="Gene3D" id="1.10.1740.10">
    <property type="match status" value="1"/>
</dbReference>
<dbReference type="GO" id="GO:0016987">
    <property type="term" value="F:sigma factor activity"/>
    <property type="evidence" value="ECO:0007669"/>
    <property type="project" value="UniProtKB-KW"/>
</dbReference>
<dbReference type="Gene3D" id="1.10.10.10">
    <property type="entry name" value="Winged helix-like DNA-binding domain superfamily/Winged helix DNA-binding domain"/>
    <property type="match status" value="1"/>
</dbReference>
<keyword evidence="2" id="KW-0805">Transcription regulation</keyword>
<dbReference type="Pfam" id="PF08281">
    <property type="entry name" value="Sigma70_r4_2"/>
    <property type="match status" value="1"/>
</dbReference>
<dbReference type="InterPro" id="IPR039425">
    <property type="entry name" value="RNA_pol_sigma-70-like"/>
</dbReference>
<dbReference type="InterPro" id="IPR013249">
    <property type="entry name" value="RNA_pol_sigma70_r4_t2"/>
</dbReference>
<dbReference type="InterPro" id="IPR036388">
    <property type="entry name" value="WH-like_DNA-bd_sf"/>
</dbReference>
<evidence type="ECO:0000313" key="8">
    <source>
        <dbReference type="EMBL" id="MCD2492584.1"/>
    </source>
</evidence>
<evidence type="ECO:0000313" key="9">
    <source>
        <dbReference type="Proteomes" id="UP001299265"/>
    </source>
</evidence>
<reference evidence="8 9" key="1">
    <citation type="submission" date="2021-11" db="EMBL/GenBank/DDBJ databases">
        <title>Lacrimispora sp. nov. NSJ-141 isolated from human feces.</title>
        <authorList>
            <person name="Abdugheni R."/>
        </authorList>
    </citation>
    <scope>NUCLEOTIDE SEQUENCE [LARGE SCALE GENOMIC DNA]</scope>
    <source>
        <strain evidence="8 9">NSJ-141</strain>
    </source>
</reference>
<dbReference type="InterPro" id="IPR007627">
    <property type="entry name" value="RNA_pol_sigma70_r2"/>
</dbReference>
<dbReference type="InterPro" id="IPR013324">
    <property type="entry name" value="RNA_pol_sigma_r3/r4-like"/>
</dbReference>
<evidence type="ECO:0000256" key="3">
    <source>
        <dbReference type="ARBA" id="ARBA00023082"/>
    </source>
</evidence>
<comment type="similarity">
    <text evidence="1">Belongs to the sigma-70 factor family. ECF subfamily.</text>
</comment>
<evidence type="ECO:0000256" key="5">
    <source>
        <dbReference type="ARBA" id="ARBA00023163"/>
    </source>
</evidence>
<proteinExistence type="inferred from homology"/>
<dbReference type="PANTHER" id="PTHR43133">
    <property type="entry name" value="RNA POLYMERASE ECF-TYPE SIGMA FACTO"/>
    <property type="match status" value="1"/>
</dbReference>
<evidence type="ECO:0000256" key="4">
    <source>
        <dbReference type="ARBA" id="ARBA00023125"/>
    </source>
</evidence>
<keyword evidence="9" id="KW-1185">Reference proteome</keyword>
<sequence length="167" mass="19854">MDAFEEIYIAYKDDIYRFIYKLTGYDSALSEELLSETFFRAFVSFGNFKGLCEIKTWLCQIAKNTYTGYVRAEIRKRRLFSRLEKAKETEDFSKDIENKELLFCIQSILNGCDRRARDIVQYRMFAGLKFKEIARILDIKETTAKVIFYRTRAAVQIQLKEKFGYEI</sequence>
<feature type="domain" description="RNA polymerase sigma factor 70 region 4 type 2" evidence="7">
    <location>
        <begin position="104"/>
        <end position="154"/>
    </location>
</feature>
<dbReference type="InterPro" id="IPR013325">
    <property type="entry name" value="RNA_pol_sigma_r2"/>
</dbReference>
<protein>
    <submittedName>
        <fullName evidence="8">RNA polymerase sigma factor</fullName>
    </submittedName>
</protein>
<accession>A0AAP2RI05</accession>
<keyword evidence="4" id="KW-0238">DNA-binding</keyword>
<gene>
    <name evidence="8" type="ORF">LQE92_08085</name>
</gene>
<organism evidence="8 9">
    <name type="scientific">Lientehia hominis</name>
    <dbReference type="NCBI Taxonomy" id="2897778"/>
    <lineage>
        <taxon>Bacteria</taxon>
        <taxon>Bacillati</taxon>
        <taxon>Bacillota</taxon>
        <taxon>Clostridia</taxon>
        <taxon>Lachnospirales</taxon>
        <taxon>Lachnospiraceae</taxon>
        <taxon>Lientehia</taxon>
    </lineage>
</organism>
<dbReference type="AlphaFoldDB" id="A0AAP2RI05"/>
<evidence type="ECO:0000256" key="1">
    <source>
        <dbReference type="ARBA" id="ARBA00010641"/>
    </source>
</evidence>
<dbReference type="SUPFAM" id="SSF88659">
    <property type="entry name" value="Sigma3 and sigma4 domains of RNA polymerase sigma factors"/>
    <property type="match status" value="1"/>
</dbReference>
<evidence type="ECO:0000259" key="7">
    <source>
        <dbReference type="Pfam" id="PF08281"/>
    </source>
</evidence>
<feature type="domain" description="RNA polymerase sigma-70 region 2" evidence="6">
    <location>
        <begin position="8"/>
        <end position="73"/>
    </location>
</feature>
<dbReference type="Pfam" id="PF04542">
    <property type="entry name" value="Sigma70_r2"/>
    <property type="match status" value="1"/>
</dbReference>
<name>A0AAP2RI05_9FIRM</name>
<dbReference type="Proteomes" id="UP001299265">
    <property type="component" value="Unassembled WGS sequence"/>
</dbReference>
<dbReference type="GO" id="GO:0003677">
    <property type="term" value="F:DNA binding"/>
    <property type="evidence" value="ECO:0007669"/>
    <property type="project" value="UniProtKB-KW"/>
</dbReference>
<dbReference type="GO" id="GO:0006352">
    <property type="term" value="P:DNA-templated transcription initiation"/>
    <property type="evidence" value="ECO:0007669"/>
    <property type="project" value="InterPro"/>
</dbReference>
<comment type="caution">
    <text evidence="8">The sequence shown here is derived from an EMBL/GenBank/DDBJ whole genome shotgun (WGS) entry which is preliminary data.</text>
</comment>
<keyword evidence="5" id="KW-0804">Transcription</keyword>
<dbReference type="PANTHER" id="PTHR43133:SF8">
    <property type="entry name" value="RNA POLYMERASE SIGMA FACTOR HI_1459-RELATED"/>
    <property type="match status" value="1"/>
</dbReference>